<reference evidence="2" key="1">
    <citation type="journal article" date="2019" name="Int. J. Syst. Evol. Microbiol.">
        <title>The Global Catalogue of Microorganisms (GCM) 10K type strain sequencing project: providing services to taxonomists for standard genome sequencing and annotation.</title>
        <authorList>
            <consortium name="The Broad Institute Genomics Platform"/>
            <consortium name="The Broad Institute Genome Sequencing Center for Infectious Disease"/>
            <person name="Wu L."/>
            <person name="Ma J."/>
        </authorList>
    </citation>
    <scope>NUCLEOTIDE SEQUENCE [LARGE SCALE GENOMIC DNA]</scope>
    <source>
        <strain evidence="2">CGMCC 1.19062</strain>
    </source>
</reference>
<protein>
    <recommendedName>
        <fullName evidence="3">Integrase</fullName>
    </recommendedName>
</protein>
<proteinExistence type="predicted"/>
<evidence type="ECO:0000313" key="1">
    <source>
        <dbReference type="EMBL" id="MFD2265435.1"/>
    </source>
</evidence>
<accession>A0ABW5E1S5</accession>
<organism evidence="1 2">
    <name type="scientific">Lacibacterium aquatile</name>
    <dbReference type="NCBI Taxonomy" id="1168082"/>
    <lineage>
        <taxon>Bacteria</taxon>
        <taxon>Pseudomonadati</taxon>
        <taxon>Pseudomonadota</taxon>
        <taxon>Alphaproteobacteria</taxon>
        <taxon>Rhodospirillales</taxon>
        <taxon>Rhodospirillaceae</taxon>
    </lineage>
</organism>
<evidence type="ECO:0000313" key="2">
    <source>
        <dbReference type="Proteomes" id="UP001597295"/>
    </source>
</evidence>
<comment type="caution">
    <text evidence="1">The sequence shown here is derived from an EMBL/GenBank/DDBJ whole genome shotgun (WGS) entry which is preliminary data.</text>
</comment>
<dbReference type="RefSeq" id="WP_379878771.1">
    <property type="nucleotide sequence ID" value="NZ_JBHUIP010000016.1"/>
</dbReference>
<name>A0ABW5E1S5_9PROT</name>
<keyword evidence="2" id="KW-1185">Reference proteome</keyword>
<gene>
    <name evidence="1" type="ORF">ACFSM5_21210</name>
</gene>
<dbReference type="Proteomes" id="UP001597295">
    <property type="component" value="Unassembled WGS sequence"/>
</dbReference>
<sequence>MSQLENRRINDHARFNDDVWSFEHEMDATVPISERKIDWPSTCAIPYSNRHRNQDLNILKAWAYHSYISGQRTVSTIRRTLYLIRAAMLDLSEQHELPALQLADITVEMLTNLAMPTDPSRRRSLYLAFTNMATVAQEFGLDGAPTLLASDLRLAFQRFQRTRPVKERRRLPSPEEVRIMLQHAEEILLKDAPRLQAYLDASAKVKSRIPDDLGDFVTPLPNDSCIDSLMCAVQGAGILRLSFLIGARRQEMALLRHSCRTLKISREGKEIPCVVGRIGKIERSTRTRPSGIADRTLAILEETFRTHRMRHGIESLFFRGKRGATTQAINELLTKYQQLYGARLQGVSITPLVGRHVLIGEMKKLRDGNIASAKQAIHASESSNAHYGQDRLPERIPFSAVPSARRRKLGS</sequence>
<evidence type="ECO:0008006" key="3">
    <source>
        <dbReference type="Google" id="ProtNLM"/>
    </source>
</evidence>
<dbReference type="EMBL" id="JBHUIP010000016">
    <property type="protein sequence ID" value="MFD2265435.1"/>
    <property type="molecule type" value="Genomic_DNA"/>
</dbReference>